<dbReference type="Proteomes" id="UP000887576">
    <property type="component" value="Unplaced"/>
</dbReference>
<accession>A0AC34RTG4</accession>
<reference evidence="2" key="1">
    <citation type="submission" date="2022-11" db="UniProtKB">
        <authorList>
            <consortium name="WormBaseParasite"/>
        </authorList>
    </citation>
    <scope>IDENTIFICATION</scope>
</reference>
<sequence>MSTTNAQKKKQEERNSKLIRELAALPANKYCFECGQRGPTYVNITNGSFCCMHCSGLLRGLNPPHRVKSISMATFSNEEVEKLQTMGNEENARIWLGLHDGPVKFEPVRLDENVKHHLVLFEPVRLDENVKHHLVLKYENRKWYVSPSEIAEQRKLLEAHTRRDSVSGLSVNSHKSNQSAPANLLQSTEKKNDIVDFLGDDLMFPVREESYSSQNSVKSVPPFTTFQSSPAFPLSSHSSVPQPLQFDLFAQQQQKQQQQPQPNLFGTDFFKAQASPPKAIPKPQENFADFDSVFGNLSVSEKPNAQASPPKAIPKPQENFADFDSVFGNLSVSEKPNVQNPPLQPMKPVSPPQSNGFLDLSTPELPKPAVQVAPPVLEPVKTERKDDGPDYSALNALYTVEDEPIDFFGFGTTKKATNDEPIDFFGFGTTKKSTNGLSSNPTLANSNGFAKSSTIGDFTGTPPAFPATSGAPLGLTPNPFFSMNSFNQQPAQQSRAPWEPPASNPNQAAHLSSNWNPFS</sequence>
<dbReference type="WBParaSite" id="JU765_v2.g9797.t2">
    <property type="protein sequence ID" value="JU765_v2.g9797.t2"/>
    <property type="gene ID" value="JU765_v2.g9797"/>
</dbReference>
<evidence type="ECO:0000313" key="1">
    <source>
        <dbReference type="Proteomes" id="UP000887576"/>
    </source>
</evidence>
<protein>
    <submittedName>
        <fullName evidence="2">Arf-GAP domain-containing protein</fullName>
    </submittedName>
</protein>
<proteinExistence type="predicted"/>
<name>A0AC34RTG4_9BILA</name>
<organism evidence="1 2">
    <name type="scientific">Panagrolaimus sp. JU765</name>
    <dbReference type="NCBI Taxonomy" id="591449"/>
    <lineage>
        <taxon>Eukaryota</taxon>
        <taxon>Metazoa</taxon>
        <taxon>Ecdysozoa</taxon>
        <taxon>Nematoda</taxon>
        <taxon>Chromadorea</taxon>
        <taxon>Rhabditida</taxon>
        <taxon>Tylenchina</taxon>
        <taxon>Panagrolaimomorpha</taxon>
        <taxon>Panagrolaimoidea</taxon>
        <taxon>Panagrolaimidae</taxon>
        <taxon>Panagrolaimus</taxon>
    </lineage>
</organism>
<evidence type="ECO:0000313" key="2">
    <source>
        <dbReference type="WBParaSite" id="JU765_v2.g9797.t2"/>
    </source>
</evidence>